<dbReference type="PROSITE" id="PS50883">
    <property type="entry name" value="EAL"/>
    <property type="match status" value="1"/>
</dbReference>
<protein>
    <submittedName>
        <fullName evidence="2">Diguanylate phosphodiesterase</fullName>
    </submittedName>
</protein>
<dbReference type="InterPro" id="IPR035919">
    <property type="entry name" value="EAL_sf"/>
</dbReference>
<evidence type="ECO:0000313" key="3">
    <source>
        <dbReference type="Proteomes" id="UP000024942"/>
    </source>
</evidence>
<dbReference type="PATRIC" id="fig|1280953.3.peg.2402"/>
<dbReference type="SMART" id="SM00052">
    <property type="entry name" value="EAL"/>
    <property type="match status" value="1"/>
</dbReference>
<dbReference type="OrthoDB" id="9814202at2"/>
<keyword evidence="3" id="KW-1185">Reference proteome</keyword>
<accession>A0A059G6H6</accession>
<dbReference type="Gene3D" id="3.20.20.450">
    <property type="entry name" value="EAL domain"/>
    <property type="match status" value="1"/>
</dbReference>
<evidence type="ECO:0000313" key="2">
    <source>
        <dbReference type="EMBL" id="KDA02088.1"/>
    </source>
</evidence>
<dbReference type="InterPro" id="IPR001633">
    <property type="entry name" value="EAL_dom"/>
</dbReference>
<dbReference type="CDD" id="cd01948">
    <property type="entry name" value="EAL"/>
    <property type="match status" value="1"/>
</dbReference>
<dbReference type="Pfam" id="PF00563">
    <property type="entry name" value="EAL"/>
    <property type="match status" value="1"/>
</dbReference>
<name>A0A059G6H6_9PROT</name>
<gene>
    <name evidence="2" type="ORF">HOC_11912</name>
</gene>
<dbReference type="STRING" id="1280953.HOC_11912"/>
<dbReference type="PANTHER" id="PTHR33121">
    <property type="entry name" value="CYCLIC DI-GMP PHOSPHODIESTERASE PDEF"/>
    <property type="match status" value="1"/>
</dbReference>
<comment type="caution">
    <text evidence="2">The sequence shown here is derived from an EMBL/GenBank/DDBJ whole genome shotgun (WGS) entry which is preliminary data.</text>
</comment>
<sequence length="257" mass="28082">MTTACNGCHDGAGFDLPITMAFQPIADTNARSTFAYEALVRGVDGMGAGEVLAHVSDSNRYAFDQQCRTTAIEMAAGLDLAKSGTLLSINFLPNAVYEPRACIRMTLAAAMRTGFPVQQIMFEFTEVERLDSAHILNILRTYRSLGLKTAIDDFGAGYAGLGLLADFQPDFVKLDMELIRDVDKNRVKQVIVRNTLNMLDDLGIIPICEGIETVGEYEMLRDLGVNLMQGFLFARPGLGVLPTAEWPSDGNTISRVM</sequence>
<organism evidence="2 3">
    <name type="scientific">Hyphomonas oceanitis SCH89</name>
    <dbReference type="NCBI Taxonomy" id="1280953"/>
    <lineage>
        <taxon>Bacteria</taxon>
        <taxon>Pseudomonadati</taxon>
        <taxon>Pseudomonadota</taxon>
        <taxon>Alphaproteobacteria</taxon>
        <taxon>Hyphomonadales</taxon>
        <taxon>Hyphomonadaceae</taxon>
        <taxon>Hyphomonas</taxon>
    </lineage>
</organism>
<dbReference type="GO" id="GO:0071111">
    <property type="term" value="F:cyclic-guanylate-specific phosphodiesterase activity"/>
    <property type="evidence" value="ECO:0007669"/>
    <property type="project" value="InterPro"/>
</dbReference>
<feature type="domain" description="EAL" evidence="1">
    <location>
        <begin position="1"/>
        <end position="250"/>
    </location>
</feature>
<dbReference type="SUPFAM" id="SSF141868">
    <property type="entry name" value="EAL domain-like"/>
    <property type="match status" value="1"/>
</dbReference>
<dbReference type="RefSeq" id="WP_035538829.1">
    <property type="nucleotide sequence ID" value="NZ_ARYL01000017.1"/>
</dbReference>
<dbReference type="AlphaFoldDB" id="A0A059G6H6"/>
<reference evidence="2 3" key="1">
    <citation type="journal article" date="2014" name="Antonie Van Leeuwenhoek">
        <title>Hyphomonas beringensis sp. nov. and Hyphomonas chukchiensis sp. nov., isolated from surface seawater of the Bering Sea and Chukchi Sea.</title>
        <authorList>
            <person name="Li C."/>
            <person name="Lai Q."/>
            <person name="Li G."/>
            <person name="Dong C."/>
            <person name="Wang J."/>
            <person name="Liao Y."/>
            <person name="Shao Z."/>
        </authorList>
    </citation>
    <scope>NUCLEOTIDE SEQUENCE [LARGE SCALE GENOMIC DNA]</scope>
    <source>
        <strain evidence="2 3">SCH89</strain>
    </source>
</reference>
<dbReference type="PANTHER" id="PTHR33121:SF15">
    <property type="entry name" value="BLUE LIGHT- AND TEMPERATURE-REGULATED ANTIREPRESSOR BLUF"/>
    <property type="match status" value="1"/>
</dbReference>
<dbReference type="InterPro" id="IPR050706">
    <property type="entry name" value="Cyclic-di-GMP_PDE-like"/>
</dbReference>
<dbReference type="Proteomes" id="UP000024942">
    <property type="component" value="Unassembled WGS sequence"/>
</dbReference>
<dbReference type="eggNOG" id="COG2200">
    <property type="taxonomic scope" value="Bacteria"/>
</dbReference>
<dbReference type="EMBL" id="ARYL01000017">
    <property type="protein sequence ID" value="KDA02088.1"/>
    <property type="molecule type" value="Genomic_DNA"/>
</dbReference>
<evidence type="ECO:0000259" key="1">
    <source>
        <dbReference type="PROSITE" id="PS50883"/>
    </source>
</evidence>
<proteinExistence type="predicted"/>